<evidence type="ECO:0000313" key="2">
    <source>
        <dbReference type="EMBL" id="PCE41935.1"/>
    </source>
</evidence>
<dbReference type="AlphaFoldDB" id="A0A2A4FT65"/>
<sequence>MAFGRVSLAIIGLLATGSAQAAPRLALNLRGLESGSEVVFHPYRWLTIRRSIAPLRAEPVDDIVRADPLSGRRPRAYALTGDVHPFGDAFRISLGLREDDNRRLLRGSNDRSDIGTARYAPMLTAGLSGTVGEGLVIGADIGVVGRGMTRRSASLVVTPLDLMSGGRGEAKGYRPVVQVSAGYRF</sequence>
<dbReference type="Proteomes" id="UP000218934">
    <property type="component" value="Unassembled WGS sequence"/>
</dbReference>
<organism evidence="2 3">
    <name type="scientific">Rhizorhabdus dicambivorans</name>
    <dbReference type="NCBI Taxonomy" id="1850238"/>
    <lineage>
        <taxon>Bacteria</taxon>
        <taxon>Pseudomonadati</taxon>
        <taxon>Pseudomonadota</taxon>
        <taxon>Alphaproteobacteria</taxon>
        <taxon>Sphingomonadales</taxon>
        <taxon>Sphingomonadaceae</taxon>
        <taxon>Rhizorhabdus</taxon>
    </lineage>
</organism>
<dbReference type="OrthoDB" id="7256004at2"/>
<protein>
    <recommendedName>
        <fullName evidence="4">DUF3575 domain-containing protein</fullName>
    </recommendedName>
</protein>
<accession>A0A2A4FT65</accession>
<feature type="chain" id="PRO_5012765657" description="DUF3575 domain-containing protein" evidence="1">
    <location>
        <begin position="22"/>
        <end position="185"/>
    </location>
</feature>
<gene>
    <name evidence="2" type="ORF">COO09_13005</name>
</gene>
<evidence type="ECO:0008006" key="4">
    <source>
        <dbReference type="Google" id="ProtNLM"/>
    </source>
</evidence>
<keyword evidence="1" id="KW-0732">Signal</keyword>
<keyword evidence="3" id="KW-1185">Reference proteome</keyword>
<feature type="signal peptide" evidence="1">
    <location>
        <begin position="1"/>
        <end position="21"/>
    </location>
</feature>
<name>A0A2A4FT65_9SPHN</name>
<dbReference type="RefSeq" id="WP_066963071.1">
    <property type="nucleotide sequence ID" value="NZ_CP023449.1"/>
</dbReference>
<reference evidence="2 3" key="1">
    <citation type="submission" date="2017-09" db="EMBL/GenBank/DDBJ databases">
        <title>The Catabolism of 3,6-Dichlorosalicylic acid is Initiated by the Cytochrome P450 Monooxygenase DsmABC in Rhizorhabdus dicambivorans Ndbn-20.</title>
        <authorList>
            <person name="Na L."/>
        </authorList>
    </citation>
    <scope>NUCLEOTIDE SEQUENCE [LARGE SCALE GENOMIC DNA]</scope>
    <source>
        <strain evidence="2 3">Ndbn-20m</strain>
    </source>
</reference>
<comment type="caution">
    <text evidence="2">The sequence shown here is derived from an EMBL/GenBank/DDBJ whole genome shotgun (WGS) entry which is preliminary data.</text>
</comment>
<dbReference type="KEGG" id="rdi:CMV14_15250"/>
<evidence type="ECO:0000313" key="3">
    <source>
        <dbReference type="Proteomes" id="UP000218934"/>
    </source>
</evidence>
<dbReference type="EMBL" id="NWUF01000011">
    <property type="protein sequence ID" value="PCE41935.1"/>
    <property type="molecule type" value="Genomic_DNA"/>
</dbReference>
<evidence type="ECO:0000256" key="1">
    <source>
        <dbReference type="SAM" id="SignalP"/>
    </source>
</evidence>
<proteinExistence type="predicted"/>